<protein>
    <submittedName>
        <fullName evidence="4">Carbohydrate ABC transporter substrate-binding protein</fullName>
    </submittedName>
</protein>
<organism evidence="4 5">
    <name type="scientific">Aliirhizobium smilacinae</name>
    <dbReference type="NCBI Taxonomy" id="1395944"/>
    <lineage>
        <taxon>Bacteria</taxon>
        <taxon>Pseudomonadati</taxon>
        <taxon>Pseudomonadota</taxon>
        <taxon>Alphaproteobacteria</taxon>
        <taxon>Hyphomicrobiales</taxon>
        <taxon>Rhizobiaceae</taxon>
        <taxon>Aliirhizobium</taxon>
    </lineage>
</organism>
<evidence type="ECO:0000256" key="1">
    <source>
        <dbReference type="ARBA" id="ARBA00004418"/>
    </source>
</evidence>
<dbReference type="Gene3D" id="3.40.190.10">
    <property type="entry name" value="Periplasmic binding protein-like II"/>
    <property type="match status" value="2"/>
</dbReference>
<evidence type="ECO:0000256" key="2">
    <source>
        <dbReference type="ARBA" id="ARBA00008520"/>
    </source>
</evidence>
<dbReference type="InterPro" id="IPR006311">
    <property type="entry name" value="TAT_signal"/>
</dbReference>
<proteinExistence type="inferred from homology"/>
<dbReference type="PANTHER" id="PTHR43649:SF11">
    <property type="entry name" value="ABC TRANSPORTER SUBSTRATE-BINDING PROTEIN YESO-RELATED"/>
    <property type="match status" value="1"/>
</dbReference>
<sequence length="430" mass="45840">MSILTVNRRHFLGAGLGLASMPVWGALPGFAAEGAQLRMVWWGSEDRARRTKEAVKAFEGANAGVTVATESMGWDDYWPRLATQVAGGNAPDFIQMDYRFMFEYARRGTILPLDPYMGSELKIADFGEGNLKSCSVDGKLYGANVGVNAFGTIVDTAAWQDAGLAAPSLGTTWDQYAEACIAYGKVAKGKKKYASADGSGSEQLFEGWLISRGKSLYKNDGTLGYEAADAAEWFKYWAELREAGGCVSADIEALYKNTIETSPLTLGYSASDFAFSNQFVGFQKVNKPTLALTGQPVVGNGKPGHYLKPSQMFSISSKSKAPEVTARLINFLVRDPAGALILGVERGVPASPEIRDALVPQLDAANSEVVKFISALTPYVGTLPPAPPQGAGEMNAVLIRISQEVAFEASTPEAGGESLVAEAKSVLKKG</sequence>
<dbReference type="InterPro" id="IPR050490">
    <property type="entry name" value="Bact_solute-bd_prot1"/>
</dbReference>
<dbReference type="Proteomes" id="UP000311605">
    <property type="component" value="Unassembled WGS sequence"/>
</dbReference>
<dbReference type="GO" id="GO:0042597">
    <property type="term" value="C:periplasmic space"/>
    <property type="evidence" value="ECO:0007669"/>
    <property type="project" value="UniProtKB-SubCell"/>
</dbReference>
<evidence type="ECO:0000313" key="4">
    <source>
        <dbReference type="EMBL" id="TNM63977.1"/>
    </source>
</evidence>
<comment type="similarity">
    <text evidence="2">Belongs to the bacterial solute-binding protein 1 family.</text>
</comment>
<dbReference type="PANTHER" id="PTHR43649">
    <property type="entry name" value="ARABINOSE-BINDING PROTEIN-RELATED"/>
    <property type="match status" value="1"/>
</dbReference>
<dbReference type="InterPro" id="IPR006059">
    <property type="entry name" value="SBP"/>
</dbReference>
<dbReference type="AlphaFoldDB" id="A0A5C4XKZ6"/>
<gene>
    <name evidence="4" type="ORF">FHP24_14445</name>
</gene>
<dbReference type="PROSITE" id="PS51318">
    <property type="entry name" value="TAT"/>
    <property type="match status" value="1"/>
</dbReference>
<dbReference type="OrthoDB" id="7317090at2"/>
<dbReference type="SUPFAM" id="SSF53850">
    <property type="entry name" value="Periplasmic binding protein-like II"/>
    <property type="match status" value="1"/>
</dbReference>
<dbReference type="EMBL" id="VDMN01000002">
    <property type="protein sequence ID" value="TNM63977.1"/>
    <property type="molecule type" value="Genomic_DNA"/>
</dbReference>
<evidence type="ECO:0000256" key="3">
    <source>
        <dbReference type="ARBA" id="ARBA00022764"/>
    </source>
</evidence>
<keyword evidence="5" id="KW-1185">Reference proteome</keyword>
<dbReference type="RefSeq" id="WP_139676880.1">
    <property type="nucleotide sequence ID" value="NZ_VDMN01000002.1"/>
</dbReference>
<evidence type="ECO:0000313" key="5">
    <source>
        <dbReference type="Proteomes" id="UP000311605"/>
    </source>
</evidence>
<reference evidence="4 5" key="1">
    <citation type="submission" date="2019-06" db="EMBL/GenBank/DDBJ databases">
        <title>The draft genome of Rhizobium smilacinae PTYR-5.</title>
        <authorList>
            <person name="Liu L."/>
            <person name="Li L."/>
            <person name="Zhang X."/>
        </authorList>
    </citation>
    <scope>NUCLEOTIDE SEQUENCE [LARGE SCALE GENOMIC DNA]</scope>
    <source>
        <strain evidence="4 5">PTYR-5</strain>
    </source>
</reference>
<comment type="caution">
    <text evidence="4">The sequence shown here is derived from an EMBL/GenBank/DDBJ whole genome shotgun (WGS) entry which is preliminary data.</text>
</comment>
<name>A0A5C4XKZ6_9HYPH</name>
<dbReference type="Pfam" id="PF13416">
    <property type="entry name" value="SBP_bac_8"/>
    <property type="match status" value="1"/>
</dbReference>
<keyword evidence="3" id="KW-0574">Periplasm</keyword>
<comment type="subcellular location">
    <subcellularLocation>
        <location evidence="1">Periplasm</location>
    </subcellularLocation>
</comment>
<accession>A0A5C4XKZ6</accession>